<keyword evidence="2 7" id="KW-0813">Transport</keyword>
<comment type="function">
    <text evidence="7">F(1)F(0) ATP synthase produces ATP from ADP in the presence of a proton or sodium gradient. F-type ATPases consist of two structural domains, F(1) containing the extramembraneous catalytic core and F(0) containing the membrane proton channel, linked together by a central stalk and a peripheral stalk. During catalysis, ATP synthesis in the catalytic domain of F(1) is coupled via a rotary mechanism of the central stalk subunits to proton translocation.</text>
</comment>
<evidence type="ECO:0000256" key="4">
    <source>
        <dbReference type="ARBA" id="ARBA00023065"/>
    </source>
</evidence>
<evidence type="ECO:0000256" key="7">
    <source>
        <dbReference type="HAMAP-Rule" id="MF_01416"/>
    </source>
</evidence>
<sequence>MALSREEVAARYGAALFGYAQDNKVLDSVYDEMVELKKAVVATPQVINVLSDPILNSKDKKDFLTAIEKDFSKEVQGFLNLLLEYDRFAYLVDIIDQFVVLYDDKNKIASGTATTAVKLDDDQLKRLGDGFAKKYNLNAVRLENKVDPSILGGVILQVKDRVIDGSVKNKLKKIRAQIIDEN</sequence>
<organism evidence="8 9">
    <name type="scientific">Lactobacillus gallinarum DSM 10532 = JCM 2011</name>
    <dbReference type="NCBI Taxonomy" id="1423748"/>
    <lineage>
        <taxon>Bacteria</taxon>
        <taxon>Bacillati</taxon>
        <taxon>Bacillota</taxon>
        <taxon>Bacilli</taxon>
        <taxon>Lactobacillales</taxon>
        <taxon>Lactobacillaceae</taxon>
        <taxon>Lactobacillus</taxon>
    </lineage>
</organism>
<gene>
    <name evidence="7" type="primary">atpH</name>
    <name evidence="8" type="ORF">FC37_GL000006</name>
</gene>
<dbReference type="GeneID" id="78203554"/>
<dbReference type="OrthoDB" id="9786633at2"/>
<dbReference type="STRING" id="1423748.FC37_GL000006"/>
<accession>A0A0R1P9Q7</accession>
<dbReference type="Pfam" id="PF00213">
    <property type="entry name" value="OSCP"/>
    <property type="match status" value="1"/>
</dbReference>
<dbReference type="eggNOG" id="COG0712">
    <property type="taxonomic scope" value="Bacteria"/>
</dbReference>
<evidence type="ECO:0000256" key="5">
    <source>
        <dbReference type="ARBA" id="ARBA00023136"/>
    </source>
</evidence>
<comment type="function">
    <text evidence="7">This protein is part of the stalk that links CF(0) to CF(1). It either transmits conformational changes from CF(0) to CF(1) or is implicated in proton conduction.</text>
</comment>
<dbReference type="HAMAP" id="MF_01416">
    <property type="entry name" value="ATP_synth_delta_bact"/>
    <property type="match status" value="1"/>
</dbReference>
<evidence type="ECO:0000256" key="6">
    <source>
        <dbReference type="ARBA" id="ARBA00023310"/>
    </source>
</evidence>
<evidence type="ECO:0000256" key="3">
    <source>
        <dbReference type="ARBA" id="ARBA00022781"/>
    </source>
</evidence>
<name>A0A0R1P9Q7_9LACO</name>
<dbReference type="InterPro" id="IPR000711">
    <property type="entry name" value="ATPase_OSCP/dsu"/>
</dbReference>
<evidence type="ECO:0000256" key="2">
    <source>
        <dbReference type="ARBA" id="ARBA00022448"/>
    </source>
</evidence>
<dbReference type="AlphaFoldDB" id="A0A0R1P9Q7"/>
<keyword evidence="5 7" id="KW-0472">Membrane</keyword>
<comment type="similarity">
    <text evidence="7">Belongs to the ATPase delta chain family.</text>
</comment>
<dbReference type="PANTHER" id="PTHR11910">
    <property type="entry name" value="ATP SYNTHASE DELTA CHAIN"/>
    <property type="match status" value="1"/>
</dbReference>
<protein>
    <recommendedName>
        <fullName evidence="7">ATP synthase subunit delta</fullName>
    </recommendedName>
    <alternativeName>
        <fullName evidence="7">ATP synthase F(1) sector subunit delta</fullName>
    </alternativeName>
    <alternativeName>
        <fullName evidence="7">F-type ATPase subunit delta</fullName>
        <shortName evidence="7">F-ATPase subunit delta</shortName>
    </alternativeName>
</protein>
<evidence type="ECO:0000256" key="1">
    <source>
        <dbReference type="ARBA" id="ARBA00004370"/>
    </source>
</evidence>
<keyword evidence="4 7" id="KW-0406">Ion transport</keyword>
<dbReference type="SUPFAM" id="SSF47928">
    <property type="entry name" value="N-terminal domain of the delta subunit of the F1F0-ATP synthase"/>
    <property type="match status" value="1"/>
</dbReference>
<evidence type="ECO:0000313" key="9">
    <source>
        <dbReference type="Proteomes" id="UP000051311"/>
    </source>
</evidence>
<dbReference type="Proteomes" id="UP000051311">
    <property type="component" value="Unassembled WGS sequence"/>
</dbReference>
<reference evidence="8 9" key="1">
    <citation type="journal article" date="2015" name="Genome Announc.">
        <title>Expanding the biotechnology potential of lactobacilli through comparative genomics of 213 strains and associated genera.</title>
        <authorList>
            <person name="Sun Z."/>
            <person name="Harris H.M."/>
            <person name="McCann A."/>
            <person name="Guo C."/>
            <person name="Argimon S."/>
            <person name="Zhang W."/>
            <person name="Yang X."/>
            <person name="Jeffery I.B."/>
            <person name="Cooney J.C."/>
            <person name="Kagawa T.F."/>
            <person name="Liu W."/>
            <person name="Song Y."/>
            <person name="Salvetti E."/>
            <person name="Wrobel A."/>
            <person name="Rasinkangas P."/>
            <person name="Parkhill J."/>
            <person name="Rea M.C."/>
            <person name="O'Sullivan O."/>
            <person name="Ritari J."/>
            <person name="Douillard F.P."/>
            <person name="Paul Ross R."/>
            <person name="Yang R."/>
            <person name="Briner A.E."/>
            <person name="Felis G.E."/>
            <person name="de Vos W.M."/>
            <person name="Barrangou R."/>
            <person name="Klaenhammer T.R."/>
            <person name="Caufield P.W."/>
            <person name="Cui Y."/>
            <person name="Zhang H."/>
            <person name="O'Toole P.W."/>
        </authorList>
    </citation>
    <scope>NUCLEOTIDE SEQUENCE [LARGE SCALE GENOMIC DNA]</scope>
    <source>
        <strain evidence="8 9">DSM 10532</strain>
    </source>
</reference>
<proteinExistence type="inferred from homology"/>
<dbReference type="NCBIfam" id="TIGR01145">
    <property type="entry name" value="ATP_synt_delta"/>
    <property type="match status" value="1"/>
</dbReference>
<dbReference type="InterPro" id="IPR026015">
    <property type="entry name" value="ATP_synth_OSCP/delta_N_sf"/>
</dbReference>
<dbReference type="GO" id="GO:0046933">
    <property type="term" value="F:proton-transporting ATP synthase activity, rotational mechanism"/>
    <property type="evidence" value="ECO:0007669"/>
    <property type="project" value="UniProtKB-UniRule"/>
</dbReference>
<dbReference type="Gene3D" id="1.10.520.20">
    <property type="entry name" value="N-terminal domain of the delta subunit of the F1F0-ATP synthase"/>
    <property type="match status" value="1"/>
</dbReference>
<keyword evidence="3 7" id="KW-0375">Hydrogen ion transport</keyword>
<comment type="subcellular location">
    <subcellularLocation>
        <location evidence="7">Cell membrane</location>
        <topology evidence="7">Peripheral membrane protein</topology>
    </subcellularLocation>
    <subcellularLocation>
        <location evidence="1">Membrane</location>
    </subcellularLocation>
</comment>
<keyword evidence="7" id="KW-0139">CF(1)</keyword>
<comment type="caution">
    <text evidence="8">The sequence shown here is derived from an EMBL/GenBank/DDBJ whole genome shotgun (WGS) entry which is preliminary data.</text>
</comment>
<dbReference type="NCBIfam" id="NF004403">
    <property type="entry name" value="PRK05758.2-4"/>
    <property type="match status" value="1"/>
</dbReference>
<dbReference type="PRINTS" id="PR00125">
    <property type="entry name" value="ATPASEDELTA"/>
</dbReference>
<keyword evidence="7" id="KW-1003">Cell membrane</keyword>
<keyword evidence="6 7" id="KW-0066">ATP synthesis</keyword>
<dbReference type="RefSeq" id="WP_025005097.1">
    <property type="nucleotide sequence ID" value="NZ_AZEL01000005.1"/>
</dbReference>
<evidence type="ECO:0000313" key="8">
    <source>
        <dbReference type="EMBL" id="KRL25000.1"/>
    </source>
</evidence>
<dbReference type="GO" id="GO:0005886">
    <property type="term" value="C:plasma membrane"/>
    <property type="evidence" value="ECO:0007669"/>
    <property type="project" value="UniProtKB-SubCell"/>
</dbReference>
<dbReference type="PATRIC" id="fig|1423748.3.peg.7"/>
<dbReference type="EMBL" id="AZEL01000005">
    <property type="protein sequence ID" value="KRL25000.1"/>
    <property type="molecule type" value="Genomic_DNA"/>
</dbReference>
<dbReference type="GO" id="GO:0045259">
    <property type="term" value="C:proton-transporting ATP synthase complex"/>
    <property type="evidence" value="ECO:0007669"/>
    <property type="project" value="UniProtKB-KW"/>
</dbReference>